<proteinExistence type="predicted"/>
<dbReference type="SUPFAM" id="SSF55486">
    <property type="entry name" value="Metalloproteases ('zincins'), catalytic domain"/>
    <property type="match status" value="1"/>
</dbReference>
<dbReference type="PROSITE" id="PS51257">
    <property type="entry name" value="PROKAR_LIPOPROTEIN"/>
    <property type="match status" value="1"/>
</dbReference>
<dbReference type="Gene3D" id="3.40.390.10">
    <property type="entry name" value="Collagenase (Catalytic Domain)"/>
    <property type="match status" value="1"/>
</dbReference>
<feature type="signal peptide" evidence="1">
    <location>
        <begin position="1"/>
        <end position="22"/>
    </location>
</feature>
<evidence type="ECO:0000313" key="2">
    <source>
        <dbReference type="EMBL" id="QDS97014.1"/>
    </source>
</evidence>
<evidence type="ECO:0000313" key="3">
    <source>
        <dbReference type="Proteomes" id="UP000319852"/>
    </source>
</evidence>
<dbReference type="Proteomes" id="UP000319852">
    <property type="component" value="Chromosome"/>
</dbReference>
<dbReference type="InterPro" id="IPR024079">
    <property type="entry name" value="MetalloPept_cat_dom_sf"/>
</dbReference>
<organism evidence="2 3">
    <name type="scientific">Adhaeretor mobilis</name>
    <dbReference type="NCBI Taxonomy" id="1930276"/>
    <lineage>
        <taxon>Bacteria</taxon>
        <taxon>Pseudomonadati</taxon>
        <taxon>Planctomycetota</taxon>
        <taxon>Planctomycetia</taxon>
        <taxon>Pirellulales</taxon>
        <taxon>Lacipirellulaceae</taxon>
        <taxon>Adhaeretor</taxon>
    </lineage>
</organism>
<gene>
    <name evidence="2" type="ORF">HG15A2_02730</name>
</gene>
<keyword evidence="1" id="KW-0732">Signal</keyword>
<reference evidence="2 3" key="1">
    <citation type="submission" date="2019-02" db="EMBL/GenBank/DDBJ databases">
        <title>Deep-cultivation of Planctomycetes and their phenomic and genomic characterization uncovers novel biology.</title>
        <authorList>
            <person name="Wiegand S."/>
            <person name="Jogler M."/>
            <person name="Boedeker C."/>
            <person name="Pinto D."/>
            <person name="Vollmers J."/>
            <person name="Rivas-Marin E."/>
            <person name="Kohn T."/>
            <person name="Peeters S.H."/>
            <person name="Heuer A."/>
            <person name="Rast P."/>
            <person name="Oberbeckmann S."/>
            <person name="Bunk B."/>
            <person name="Jeske O."/>
            <person name="Meyerdierks A."/>
            <person name="Storesund J.E."/>
            <person name="Kallscheuer N."/>
            <person name="Luecker S."/>
            <person name="Lage O.M."/>
            <person name="Pohl T."/>
            <person name="Merkel B.J."/>
            <person name="Hornburger P."/>
            <person name="Mueller R.-W."/>
            <person name="Bruemmer F."/>
            <person name="Labrenz M."/>
            <person name="Spormann A.M."/>
            <person name="Op den Camp H."/>
            <person name="Overmann J."/>
            <person name="Amann R."/>
            <person name="Jetten M.S.M."/>
            <person name="Mascher T."/>
            <person name="Medema M.H."/>
            <person name="Devos D.P."/>
            <person name="Kaster A.-K."/>
            <person name="Ovreas L."/>
            <person name="Rohde M."/>
            <person name="Galperin M.Y."/>
            <person name="Jogler C."/>
        </authorList>
    </citation>
    <scope>NUCLEOTIDE SEQUENCE [LARGE SCALE GENOMIC DNA]</scope>
    <source>
        <strain evidence="2 3">HG15A2</strain>
    </source>
</reference>
<dbReference type="RefSeq" id="WP_145057059.1">
    <property type="nucleotide sequence ID" value="NZ_CP036263.1"/>
</dbReference>
<name>A0A517MQ65_9BACT</name>
<dbReference type="AlphaFoldDB" id="A0A517MQ65"/>
<protein>
    <recommendedName>
        <fullName evidence="4">Peptidase M10 metallopeptidase domain-containing protein</fullName>
    </recommendedName>
</protein>
<dbReference type="OrthoDB" id="8198236at2"/>
<dbReference type="KEGG" id="amob:HG15A2_02730"/>
<dbReference type="EMBL" id="CP036263">
    <property type="protein sequence ID" value="QDS97014.1"/>
    <property type="molecule type" value="Genomic_DNA"/>
</dbReference>
<accession>A0A517MQ65</accession>
<keyword evidence="3" id="KW-1185">Reference proteome</keyword>
<feature type="chain" id="PRO_5022033115" description="Peptidase M10 metallopeptidase domain-containing protein" evidence="1">
    <location>
        <begin position="23"/>
        <end position="373"/>
    </location>
</feature>
<sequence precursor="true">MTIARATTAITLLLVLSQSCRAVIILDYSHDLATDNFFGSTATAKAAVDAAAADINALISTTLSPIASNQVVGTSGSTSLTLNWNWSYTNPSSGASEAFTPLIGANEVRIFVGMQELAGNTLGQGGPGGVSVGFSGGGYESEWVDAVADAESKSNATFGRGGGPTISNISGGLTLNATTANISLDHGSALGNLWFDIDTDNDTVTDSAAELADFWHFDHTSAVEPGKNDLYSVALHEILHALGIGTSESWEEERNGTEWLGTEAIAENGGSGIDLVDSGGGHIASNTISPRLSDDMIMQEALMSPLLITGTRKELTLMDIAFARDIGWDVVAVPEPSAFLFVGLVAAAYFSRKGLQGKQVAKKPQCVLPGSGY</sequence>
<evidence type="ECO:0000256" key="1">
    <source>
        <dbReference type="SAM" id="SignalP"/>
    </source>
</evidence>
<dbReference type="GO" id="GO:0008237">
    <property type="term" value="F:metallopeptidase activity"/>
    <property type="evidence" value="ECO:0007669"/>
    <property type="project" value="InterPro"/>
</dbReference>
<evidence type="ECO:0008006" key="4">
    <source>
        <dbReference type="Google" id="ProtNLM"/>
    </source>
</evidence>